<protein>
    <recommendedName>
        <fullName evidence="3">TonB-dependent receptor</fullName>
    </recommendedName>
</protein>
<proteinExistence type="predicted"/>
<dbReference type="AlphaFoldDB" id="A0A255Z9W9"/>
<dbReference type="Proteomes" id="UP000216605">
    <property type="component" value="Unassembled WGS sequence"/>
</dbReference>
<dbReference type="SUPFAM" id="SSF49464">
    <property type="entry name" value="Carboxypeptidase regulatory domain-like"/>
    <property type="match status" value="1"/>
</dbReference>
<evidence type="ECO:0008006" key="3">
    <source>
        <dbReference type="Google" id="ProtNLM"/>
    </source>
</evidence>
<name>A0A255Z9W9_9FLAO</name>
<dbReference type="OrthoDB" id="603275at2"/>
<dbReference type="EMBL" id="NOXV01000225">
    <property type="protein sequence ID" value="OYQ38268.1"/>
    <property type="molecule type" value="Genomic_DNA"/>
</dbReference>
<gene>
    <name evidence="1" type="ORF">CHU92_05820</name>
</gene>
<dbReference type="SUPFAM" id="SSF56935">
    <property type="entry name" value="Porins"/>
    <property type="match status" value="1"/>
</dbReference>
<keyword evidence="2" id="KW-1185">Reference proteome</keyword>
<comment type="caution">
    <text evidence="1">The sequence shown here is derived from an EMBL/GenBank/DDBJ whole genome shotgun (WGS) entry which is preliminary data.</text>
</comment>
<organism evidence="1 2">
    <name type="scientific">Flavobacterium cyanobacteriorum</name>
    <dbReference type="NCBI Taxonomy" id="2022802"/>
    <lineage>
        <taxon>Bacteria</taxon>
        <taxon>Pseudomonadati</taxon>
        <taxon>Bacteroidota</taxon>
        <taxon>Flavobacteriia</taxon>
        <taxon>Flavobacteriales</taxon>
        <taxon>Flavobacteriaceae</taxon>
        <taxon>Flavobacterium</taxon>
    </lineage>
</organism>
<reference evidence="1 2" key="1">
    <citation type="submission" date="2017-07" db="EMBL/GenBank/DDBJ databases">
        <title>Flavobacterium cyanobacteriorum sp. nov., isolated from cyanobacterial aggregates in a eutrophic lake.</title>
        <authorList>
            <person name="Cai H."/>
        </authorList>
    </citation>
    <scope>NUCLEOTIDE SEQUENCE [LARGE SCALE GENOMIC DNA]</scope>
    <source>
        <strain evidence="1 2">TH021</strain>
    </source>
</reference>
<dbReference type="InterPro" id="IPR008969">
    <property type="entry name" value="CarboxyPept-like_regulatory"/>
</dbReference>
<sequence>MKKYFILIMLWFYLPAFSQVISGTVQDSSGVIPMAPVMLKARNNVVLQFTRTDDNGYYRIELKQPKDSLFLEVSTLSHHPQAFALKDYTFSNNSLKINVTLREKPIMLQEVVIDNAPIVRKKDTLEFNPEKFKDGSEKVIEDVLKKLPGVVVEDTGEIKYKGKPIKKMLLDGDDLFDANYVTGSRNISADMIDKVQGIENYDDNSLLKGLRDSDDTALNIVLKKGKTDFSGTATLGHGAESRYDGAVTAMMINKKIKGFGLASYNNTGQNNTPYDFMNATPSVADRRNELFKAPAVLEEGNFTSVIGDRYTRRNNNFFTSINTLHKLGSQSVFKADLSVYNDKFTRMAQDVSVITAAGETFTTRNTNDLVKRPQLLVADVSYANKEKEKFHWEYVGQLNYNRREFDENSNNNGLLQQSRVRSEHYLTINELKATYKINDRHALTGSLLYSNSHSPQRLNINPPTVINVSEGTSSDSQQSTFSKEAIVAGISYFTQFGNVLVAMFADYSRGIKELRSDLSSVLQDNQQTLYSNAMRNTTENAGFENVFSYKNERYSLVFRCGLNYTRASLKNLSDEQNLEQLFLTPKVKANYFFNKNSKATFTYALQQETPDENNLFSNIIQTNYRSFISNSPQLDLIKKHAFNLDYSYSNSFDMNQYGAGIYYTYRPANYFFETQVNRDIVVANTFYAPIGSTNFGTTLRVEEYFHPIRTTVGLTSQLNFSLYSNIVNNSELRDVRSTNFVTSLLLRKRIIKPISAEQNVSYLRNGFRSEYDSTETKNTFESFTAQTKMIIKPIKNLQAIVTGNFYAPDLSVNANYFFMDAEATYTSSNKKFTYALVGRNLTGYKTFSTVAVSDYSTTSGSHNLLERFLLVKITFGF</sequence>
<dbReference type="RefSeq" id="WP_094413533.1">
    <property type="nucleotide sequence ID" value="NZ_NOXV01000225.1"/>
</dbReference>
<evidence type="ECO:0000313" key="1">
    <source>
        <dbReference type="EMBL" id="OYQ38268.1"/>
    </source>
</evidence>
<evidence type="ECO:0000313" key="2">
    <source>
        <dbReference type="Proteomes" id="UP000216605"/>
    </source>
</evidence>
<accession>A0A255Z9W9</accession>